<evidence type="ECO:0000256" key="1">
    <source>
        <dbReference type="ARBA" id="ARBA00023015"/>
    </source>
</evidence>
<evidence type="ECO:0000256" key="4">
    <source>
        <dbReference type="ARBA" id="ARBA00023242"/>
    </source>
</evidence>
<protein>
    <recommendedName>
        <fullName evidence="5">Zn(2)-C6 fungal-type domain-containing protein</fullName>
    </recommendedName>
</protein>
<dbReference type="SMART" id="SM00066">
    <property type="entry name" value="GAL4"/>
    <property type="match status" value="1"/>
</dbReference>
<keyword evidence="3" id="KW-0804">Transcription</keyword>
<dbReference type="InterPro" id="IPR036864">
    <property type="entry name" value="Zn2-C6_fun-type_DNA-bd_sf"/>
</dbReference>
<evidence type="ECO:0000313" key="6">
    <source>
        <dbReference type="EMBL" id="KIW52994.1"/>
    </source>
</evidence>
<dbReference type="CDD" id="cd00067">
    <property type="entry name" value="GAL4"/>
    <property type="match status" value="1"/>
</dbReference>
<evidence type="ECO:0000313" key="7">
    <source>
        <dbReference type="Proteomes" id="UP000054342"/>
    </source>
</evidence>
<dbReference type="PROSITE" id="PS50048">
    <property type="entry name" value="ZN2_CY6_FUNGAL_2"/>
    <property type="match status" value="1"/>
</dbReference>
<dbReference type="InterPro" id="IPR053175">
    <property type="entry name" value="DHMBA_Reg_Transcription_Factor"/>
</dbReference>
<gene>
    <name evidence="6" type="ORF">PV05_08601</name>
</gene>
<keyword evidence="1" id="KW-0805">Transcription regulation</keyword>
<keyword evidence="4" id="KW-0539">Nucleus</keyword>
<evidence type="ECO:0000259" key="5">
    <source>
        <dbReference type="PROSITE" id="PS50048"/>
    </source>
</evidence>
<dbReference type="Pfam" id="PF00172">
    <property type="entry name" value="Zn_clus"/>
    <property type="match status" value="1"/>
</dbReference>
<accession>A0A0D2EZ32</accession>
<dbReference type="InterPro" id="IPR001138">
    <property type="entry name" value="Zn2Cys6_DnaBD"/>
</dbReference>
<evidence type="ECO:0000256" key="2">
    <source>
        <dbReference type="ARBA" id="ARBA00023125"/>
    </source>
</evidence>
<dbReference type="HOGENOM" id="CLU_013866_5_1_1"/>
<name>A0A0D2EZ32_9EURO</name>
<reference evidence="6 7" key="1">
    <citation type="submission" date="2015-01" db="EMBL/GenBank/DDBJ databases">
        <title>The Genome Sequence of Exophiala xenobiotica CBS118157.</title>
        <authorList>
            <consortium name="The Broad Institute Genomics Platform"/>
            <person name="Cuomo C."/>
            <person name="de Hoog S."/>
            <person name="Gorbushina A."/>
            <person name="Stielow B."/>
            <person name="Teixiera M."/>
            <person name="Abouelleil A."/>
            <person name="Chapman S.B."/>
            <person name="Priest M."/>
            <person name="Young S.K."/>
            <person name="Wortman J."/>
            <person name="Nusbaum C."/>
            <person name="Birren B."/>
        </authorList>
    </citation>
    <scope>NUCLEOTIDE SEQUENCE [LARGE SCALE GENOMIC DNA]</scope>
    <source>
        <strain evidence="6 7">CBS 118157</strain>
    </source>
</reference>
<dbReference type="EMBL" id="KN847321">
    <property type="protein sequence ID" value="KIW52994.1"/>
    <property type="molecule type" value="Genomic_DNA"/>
</dbReference>
<dbReference type="Gene3D" id="4.10.240.10">
    <property type="entry name" value="Zn(2)-C6 fungal-type DNA-binding domain"/>
    <property type="match status" value="1"/>
</dbReference>
<dbReference type="PROSITE" id="PS00463">
    <property type="entry name" value="ZN2_CY6_FUNGAL_1"/>
    <property type="match status" value="1"/>
</dbReference>
<dbReference type="GeneID" id="25330509"/>
<proteinExistence type="predicted"/>
<dbReference type="OrthoDB" id="5429770at2759"/>
<dbReference type="AlphaFoldDB" id="A0A0D2EZ32"/>
<dbReference type="STRING" id="348802.A0A0D2EZ32"/>
<dbReference type="GO" id="GO:0008270">
    <property type="term" value="F:zinc ion binding"/>
    <property type="evidence" value="ECO:0007669"/>
    <property type="project" value="InterPro"/>
</dbReference>
<dbReference type="SUPFAM" id="SSF57701">
    <property type="entry name" value="Zn2/Cys6 DNA-binding domain"/>
    <property type="match status" value="1"/>
</dbReference>
<evidence type="ECO:0000256" key="3">
    <source>
        <dbReference type="ARBA" id="ARBA00023163"/>
    </source>
</evidence>
<dbReference type="PANTHER" id="PTHR38791">
    <property type="entry name" value="ZN(II)2CYS6 TRANSCRIPTION FACTOR (EUROFUNG)-RELATED-RELATED"/>
    <property type="match status" value="1"/>
</dbReference>
<dbReference type="PANTHER" id="PTHR38791:SF5">
    <property type="entry name" value="TRANSCRIPTION FACTOR DBAG-RELATED"/>
    <property type="match status" value="1"/>
</dbReference>
<dbReference type="RefSeq" id="XP_013313578.1">
    <property type="nucleotide sequence ID" value="XM_013458124.1"/>
</dbReference>
<keyword evidence="2" id="KW-0238">DNA-binding</keyword>
<sequence>MAATSIDDGDAIGLDLNSTRLLEHLSIAKRPEHDDNMVYCGKLSRACQRCRQRKIKCDERKPECHRCQKSQIPCPGYRDLNDASFRNQTAQIIHKFREQTVSPEQSTAVTTRLYSPMPNMPQTCTLHLRHPTSDLGANFFFTRYLSEQGTIFSDYHAWLTELYSSNRPGGLFRAVVQAVGLTGLSNTCYAPDLACRAQEQYSQALAALKSVLNDPAQAKSDMALLAITLLMLLEMLNFKTWERYQCWTAHINAALALLELRGQEQFMRQRGTQLYMQVRSQILLACVQQQVAVPKALVQATYYFQASTMRHYWRQINVASPASITEICFRVVNLRAALRTGAITDPGVIRTVAMDIDDDLETWRTGLTPSWRYASVVSPPGTHCDDCFNGLRHVYPSLWIAEAWNNWRILRLLVNQMLMQTGVDLSETTKKQNAIRQLSSEVCLTVYNFAESPRILSLVQPLYVIASEALNTINLRAFAVHQLRRIDASMGVRQASLLADTAAKTFNGCPTESTGT</sequence>
<keyword evidence="7" id="KW-1185">Reference proteome</keyword>
<dbReference type="Proteomes" id="UP000054342">
    <property type="component" value="Unassembled WGS sequence"/>
</dbReference>
<dbReference type="GO" id="GO:0000981">
    <property type="term" value="F:DNA-binding transcription factor activity, RNA polymerase II-specific"/>
    <property type="evidence" value="ECO:0007669"/>
    <property type="project" value="InterPro"/>
</dbReference>
<feature type="domain" description="Zn(2)-C6 fungal-type" evidence="5">
    <location>
        <begin position="46"/>
        <end position="74"/>
    </location>
</feature>
<dbReference type="GO" id="GO:0003677">
    <property type="term" value="F:DNA binding"/>
    <property type="evidence" value="ECO:0007669"/>
    <property type="project" value="UniProtKB-KW"/>
</dbReference>
<organism evidence="6 7">
    <name type="scientific">Exophiala xenobiotica</name>
    <dbReference type="NCBI Taxonomy" id="348802"/>
    <lineage>
        <taxon>Eukaryota</taxon>
        <taxon>Fungi</taxon>
        <taxon>Dikarya</taxon>
        <taxon>Ascomycota</taxon>
        <taxon>Pezizomycotina</taxon>
        <taxon>Eurotiomycetes</taxon>
        <taxon>Chaetothyriomycetidae</taxon>
        <taxon>Chaetothyriales</taxon>
        <taxon>Herpotrichiellaceae</taxon>
        <taxon>Exophiala</taxon>
    </lineage>
</organism>